<dbReference type="PANTHER" id="PTHR47481">
    <property type="match status" value="1"/>
</dbReference>
<keyword evidence="2" id="KW-1185">Reference proteome</keyword>
<dbReference type="InParanoid" id="A0A200Q7A1"/>
<organism evidence="1 2">
    <name type="scientific">Macleaya cordata</name>
    <name type="common">Five-seeded plume-poppy</name>
    <name type="synonym">Bocconia cordata</name>
    <dbReference type="NCBI Taxonomy" id="56857"/>
    <lineage>
        <taxon>Eukaryota</taxon>
        <taxon>Viridiplantae</taxon>
        <taxon>Streptophyta</taxon>
        <taxon>Embryophyta</taxon>
        <taxon>Tracheophyta</taxon>
        <taxon>Spermatophyta</taxon>
        <taxon>Magnoliopsida</taxon>
        <taxon>Ranunculales</taxon>
        <taxon>Papaveraceae</taxon>
        <taxon>Papaveroideae</taxon>
        <taxon>Macleaya</taxon>
    </lineage>
</organism>
<sequence>MADSSSSSPKGTDSILLYFNKAKRIAHQLAQASKPVDDDDLRMFILAGLPLEYGPFKASLSTRMESISSNDLLSLFD</sequence>
<gene>
    <name evidence="1" type="ORF">BVC80_8889g19</name>
</gene>
<accession>A0A200Q7A1</accession>
<proteinExistence type="predicted"/>
<dbReference type="EMBL" id="MVGT01002861">
    <property type="protein sequence ID" value="OVA06304.1"/>
    <property type="molecule type" value="Genomic_DNA"/>
</dbReference>
<evidence type="ECO:0000313" key="2">
    <source>
        <dbReference type="Proteomes" id="UP000195402"/>
    </source>
</evidence>
<dbReference type="PANTHER" id="PTHR47481:SF31">
    <property type="entry name" value="OS01G0873500 PROTEIN"/>
    <property type="match status" value="1"/>
</dbReference>
<evidence type="ECO:0000313" key="1">
    <source>
        <dbReference type="EMBL" id="OVA06304.1"/>
    </source>
</evidence>
<protein>
    <submittedName>
        <fullName evidence="1">Uncharacterized protein</fullName>
    </submittedName>
</protein>
<comment type="caution">
    <text evidence="1">The sequence shown here is derived from an EMBL/GenBank/DDBJ whole genome shotgun (WGS) entry which is preliminary data.</text>
</comment>
<dbReference type="AlphaFoldDB" id="A0A200Q7A1"/>
<name>A0A200Q7A1_MACCD</name>
<reference evidence="1 2" key="1">
    <citation type="journal article" date="2017" name="Mol. Plant">
        <title>The Genome of Medicinal Plant Macleaya cordata Provides New Insights into Benzylisoquinoline Alkaloids Metabolism.</title>
        <authorList>
            <person name="Liu X."/>
            <person name="Liu Y."/>
            <person name="Huang P."/>
            <person name="Ma Y."/>
            <person name="Qing Z."/>
            <person name="Tang Q."/>
            <person name="Cao H."/>
            <person name="Cheng P."/>
            <person name="Zheng Y."/>
            <person name="Yuan Z."/>
            <person name="Zhou Y."/>
            <person name="Liu J."/>
            <person name="Tang Z."/>
            <person name="Zhuo Y."/>
            <person name="Zhang Y."/>
            <person name="Yu L."/>
            <person name="Huang J."/>
            <person name="Yang P."/>
            <person name="Peng Q."/>
            <person name="Zhang J."/>
            <person name="Jiang W."/>
            <person name="Zhang Z."/>
            <person name="Lin K."/>
            <person name="Ro D.K."/>
            <person name="Chen X."/>
            <person name="Xiong X."/>
            <person name="Shang Y."/>
            <person name="Huang S."/>
            <person name="Zeng J."/>
        </authorList>
    </citation>
    <scope>NUCLEOTIDE SEQUENCE [LARGE SCALE GENOMIC DNA]</scope>
    <source>
        <strain evidence="2">cv. BLH2017</strain>
        <tissue evidence="1">Root</tissue>
    </source>
</reference>
<dbReference type="OrthoDB" id="1912561at2759"/>
<dbReference type="Proteomes" id="UP000195402">
    <property type="component" value="Unassembled WGS sequence"/>
</dbReference>